<proteinExistence type="predicted"/>
<dbReference type="InterPro" id="IPR050348">
    <property type="entry name" value="Protein-Tyr_Phosphatase"/>
</dbReference>
<dbReference type="SUPFAM" id="SSF52799">
    <property type="entry name" value="(Phosphotyrosine protein) phosphatases II"/>
    <property type="match status" value="1"/>
</dbReference>
<dbReference type="PROSITE" id="PS50056">
    <property type="entry name" value="TYR_PHOSPHATASE_2"/>
    <property type="match status" value="1"/>
</dbReference>
<dbReference type="InterPro" id="IPR000242">
    <property type="entry name" value="PTP_cat"/>
</dbReference>
<dbReference type="Pfam" id="PF00102">
    <property type="entry name" value="Y_phosphatase"/>
    <property type="match status" value="1"/>
</dbReference>
<comment type="caution">
    <text evidence="3">The sequence shown here is derived from an EMBL/GenBank/DDBJ whole genome shotgun (WGS) entry which is preliminary data.</text>
</comment>
<evidence type="ECO:0008006" key="5">
    <source>
        <dbReference type="Google" id="ProtNLM"/>
    </source>
</evidence>
<feature type="non-terminal residue" evidence="3">
    <location>
        <position position="1"/>
    </location>
</feature>
<dbReference type="AlphaFoldDB" id="A0A430Q8J2"/>
<sequence length="109" mass="12557">AFIVIDIMLERLKYEKTVDIYGCVKALRKQRNFMVQTEDQYIFIHSALLEVIDAGNTEVPARNLSAHIKKLRMLDATGGSGMELEFKFILYEDTLNRLLDLAHKQPISK</sequence>
<organism evidence="3 4">
    <name type="scientific">Schistosoma bovis</name>
    <name type="common">Blood fluke</name>
    <dbReference type="NCBI Taxonomy" id="6184"/>
    <lineage>
        <taxon>Eukaryota</taxon>
        <taxon>Metazoa</taxon>
        <taxon>Spiralia</taxon>
        <taxon>Lophotrochozoa</taxon>
        <taxon>Platyhelminthes</taxon>
        <taxon>Trematoda</taxon>
        <taxon>Digenea</taxon>
        <taxon>Strigeidida</taxon>
        <taxon>Schistosomatoidea</taxon>
        <taxon>Schistosomatidae</taxon>
        <taxon>Schistosoma</taxon>
    </lineage>
</organism>
<feature type="domain" description="Tyrosine-protein phosphatase" evidence="1">
    <location>
        <begin position="1"/>
        <end position="51"/>
    </location>
</feature>
<gene>
    <name evidence="3" type="ORF">DC041_0011420</name>
</gene>
<evidence type="ECO:0000313" key="4">
    <source>
        <dbReference type="Proteomes" id="UP000290809"/>
    </source>
</evidence>
<feature type="domain" description="Tyrosine specific protein phosphatases" evidence="2">
    <location>
        <begin position="1"/>
        <end position="42"/>
    </location>
</feature>
<dbReference type="InterPro" id="IPR000387">
    <property type="entry name" value="Tyr_Pase_dom"/>
</dbReference>
<dbReference type="EMBL" id="QMKO01002293">
    <property type="protein sequence ID" value="RTG84012.1"/>
    <property type="molecule type" value="Genomic_DNA"/>
</dbReference>
<dbReference type="Gene3D" id="3.90.190.10">
    <property type="entry name" value="Protein tyrosine phosphatase superfamily"/>
    <property type="match status" value="1"/>
</dbReference>
<reference evidence="3 4" key="1">
    <citation type="journal article" date="2019" name="PLoS Pathog.">
        <title>Genome sequence of the bovine parasite Schistosoma bovis Tanzania.</title>
        <authorList>
            <person name="Oey H."/>
            <person name="Zakrzewski M."/>
            <person name="Gobert G."/>
            <person name="Gravermann K."/>
            <person name="Stoye J."/>
            <person name="Jones M."/>
            <person name="Mcmanus D."/>
            <person name="Krause L."/>
        </authorList>
    </citation>
    <scope>NUCLEOTIDE SEQUENCE [LARGE SCALE GENOMIC DNA]</scope>
    <source>
        <strain evidence="3 4">TAN1997</strain>
    </source>
</reference>
<accession>A0A430Q8J2</accession>
<dbReference type="InterPro" id="IPR029021">
    <property type="entry name" value="Prot-tyrosine_phosphatase-like"/>
</dbReference>
<dbReference type="PANTHER" id="PTHR19134:SF531">
    <property type="entry name" value="TYROSINE-PROTEIN PHOSPHATASE LAR"/>
    <property type="match status" value="1"/>
</dbReference>
<dbReference type="GO" id="GO:0004725">
    <property type="term" value="F:protein tyrosine phosphatase activity"/>
    <property type="evidence" value="ECO:0007669"/>
    <property type="project" value="InterPro"/>
</dbReference>
<dbReference type="Proteomes" id="UP000290809">
    <property type="component" value="Unassembled WGS sequence"/>
</dbReference>
<name>A0A430Q8J2_SCHBO</name>
<keyword evidence="4" id="KW-1185">Reference proteome</keyword>
<protein>
    <recommendedName>
        <fullName evidence="5">Tyrosine-protein phosphatase domain-containing protein</fullName>
    </recommendedName>
</protein>
<dbReference type="PROSITE" id="PS50055">
    <property type="entry name" value="TYR_PHOSPHATASE_PTP"/>
    <property type="match status" value="1"/>
</dbReference>
<dbReference type="PRINTS" id="PR00700">
    <property type="entry name" value="PRTYPHPHTASE"/>
</dbReference>
<evidence type="ECO:0000259" key="2">
    <source>
        <dbReference type="PROSITE" id="PS50056"/>
    </source>
</evidence>
<dbReference type="PANTHER" id="PTHR19134">
    <property type="entry name" value="RECEPTOR-TYPE TYROSINE-PROTEIN PHOSPHATASE"/>
    <property type="match status" value="1"/>
</dbReference>
<evidence type="ECO:0000313" key="3">
    <source>
        <dbReference type="EMBL" id="RTG84012.1"/>
    </source>
</evidence>
<dbReference type="STRING" id="6184.A0A430Q8J2"/>
<evidence type="ECO:0000259" key="1">
    <source>
        <dbReference type="PROSITE" id="PS50055"/>
    </source>
</evidence>